<dbReference type="Gene3D" id="1.10.10.60">
    <property type="entry name" value="Homeodomain-like"/>
    <property type="match status" value="1"/>
</dbReference>
<sequence>MKKNTVNRIIDTATSLFAVLGFENVTINQLAEAAQVNVASISYYFGGKGSLYQVILKKQFSPALQALRKIETKFNITEIERLIGYAELITEVKHKQPFLNPLWRYEIIRSTAHSSPVVKDYTFQLYQYIFVSLCQGIANKEFVPDLQPHNTASLLVEIIHAPCIPFSLTTECAPLVEDTGKNYAVQAFHHYLHGIRCAPLHATTQITSAATAEPSQ</sequence>
<feature type="domain" description="HTH tetR-type" evidence="3">
    <location>
        <begin position="3"/>
        <end position="63"/>
    </location>
</feature>
<keyword evidence="5" id="KW-1185">Reference proteome</keyword>
<dbReference type="PROSITE" id="PS01081">
    <property type="entry name" value="HTH_TETR_1"/>
    <property type="match status" value="1"/>
</dbReference>
<dbReference type="Proteomes" id="UP000216752">
    <property type="component" value="Chromosome"/>
</dbReference>
<feature type="DNA-binding region" description="H-T-H motif" evidence="2">
    <location>
        <begin position="26"/>
        <end position="45"/>
    </location>
</feature>
<name>A0ABZ3IHH2_9FIRM</name>
<dbReference type="InterPro" id="IPR009057">
    <property type="entry name" value="Homeodomain-like_sf"/>
</dbReference>
<dbReference type="PROSITE" id="PS50977">
    <property type="entry name" value="HTH_TETR_2"/>
    <property type="match status" value="1"/>
</dbReference>
<evidence type="ECO:0000256" key="2">
    <source>
        <dbReference type="PROSITE-ProRule" id="PRU00335"/>
    </source>
</evidence>
<dbReference type="PANTHER" id="PTHR30328">
    <property type="entry name" value="TRANSCRIPTIONAL REPRESSOR"/>
    <property type="match status" value="1"/>
</dbReference>
<evidence type="ECO:0000313" key="4">
    <source>
        <dbReference type="EMBL" id="XFO64833.1"/>
    </source>
</evidence>
<reference evidence="4" key="1">
    <citation type="submission" date="2024-05" db="EMBL/GenBank/DDBJ databases">
        <title>Isolation and characterization of Sporomusa carbonis sp. nov., a carboxydotrophic hydrogenogen in the genus of Sporomusa isolated from a charcoal burning pile.</title>
        <authorList>
            <person name="Boeer T."/>
            <person name="Rosenbaum F."/>
            <person name="Eysell L."/>
            <person name="Mueller V."/>
            <person name="Daniel R."/>
            <person name="Poehlein A."/>
        </authorList>
    </citation>
    <scope>NUCLEOTIDE SEQUENCE [LARGE SCALE GENOMIC DNA]</scope>
    <source>
        <strain evidence="4">DSM 10669</strain>
    </source>
</reference>
<proteinExistence type="predicted"/>
<keyword evidence="1 2" id="KW-0238">DNA-binding</keyword>
<dbReference type="PANTHER" id="PTHR30328:SF54">
    <property type="entry name" value="HTH-TYPE TRANSCRIPTIONAL REPRESSOR SCO4008"/>
    <property type="match status" value="1"/>
</dbReference>
<accession>A0ABZ3IHH2</accession>
<dbReference type="EMBL" id="CP155573">
    <property type="protein sequence ID" value="XFO64833.1"/>
    <property type="molecule type" value="Genomic_DNA"/>
</dbReference>
<dbReference type="InterPro" id="IPR001647">
    <property type="entry name" value="HTH_TetR"/>
</dbReference>
<dbReference type="Pfam" id="PF00440">
    <property type="entry name" value="TetR_N"/>
    <property type="match status" value="1"/>
</dbReference>
<dbReference type="InterPro" id="IPR050109">
    <property type="entry name" value="HTH-type_TetR-like_transc_reg"/>
</dbReference>
<dbReference type="RefSeq" id="WP_094607698.1">
    <property type="nucleotide sequence ID" value="NZ_CP155573.1"/>
</dbReference>
<gene>
    <name evidence="4" type="ORF">SPSIL_009420</name>
</gene>
<dbReference type="InterPro" id="IPR023772">
    <property type="entry name" value="DNA-bd_HTH_TetR-type_CS"/>
</dbReference>
<dbReference type="SUPFAM" id="SSF46689">
    <property type="entry name" value="Homeodomain-like"/>
    <property type="match status" value="1"/>
</dbReference>
<protein>
    <recommendedName>
        <fullName evidence="3">HTH tetR-type domain-containing protein</fullName>
    </recommendedName>
</protein>
<dbReference type="Gene3D" id="1.10.357.10">
    <property type="entry name" value="Tetracycline Repressor, domain 2"/>
    <property type="match status" value="1"/>
</dbReference>
<evidence type="ECO:0000259" key="3">
    <source>
        <dbReference type="PROSITE" id="PS50977"/>
    </source>
</evidence>
<evidence type="ECO:0000256" key="1">
    <source>
        <dbReference type="ARBA" id="ARBA00023125"/>
    </source>
</evidence>
<organism evidence="4 5">
    <name type="scientific">Sporomusa silvacetica DSM 10669</name>
    <dbReference type="NCBI Taxonomy" id="1123289"/>
    <lineage>
        <taxon>Bacteria</taxon>
        <taxon>Bacillati</taxon>
        <taxon>Bacillota</taxon>
        <taxon>Negativicutes</taxon>
        <taxon>Selenomonadales</taxon>
        <taxon>Sporomusaceae</taxon>
        <taxon>Sporomusa</taxon>
    </lineage>
</organism>
<evidence type="ECO:0000313" key="5">
    <source>
        <dbReference type="Proteomes" id="UP000216752"/>
    </source>
</evidence>